<evidence type="ECO:0000259" key="2">
    <source>
        <dbReference type="PROSITE" id="PS51352"/>
    </source>
</evidence>
<dbReference type="InterPro" id="IPR036249">
    <property type="entry name" value="Thioredoxin-like_sf"/>
</dbReference>
<dbReference type="CDD" id="cd03023">
    <property type="entry name" value="DsbA_Com1_like"/>
    <property type="match status" value="1"/>
</dbReference>
<dbReference type="PANTHER" id="PTHR35272:SF3">
    <property type="entry name" value="THIOL:DISULFIDE INTERCHANGE PROTEIN DSBC"/>
    <property type="match status" value="1"/>
</dbReference>
<dbReference type="InterPro" id="IPR013766">
    <property type="entry name" value="Thioredoxin_domain"/>
</dbReference>
<dbReference type="InterPro" id="IPR012336">
    <property type="entry name" value="Thioredoxin-like_fold"/>
</dbReference>
<feature type="domain" description="Thioredoxin" evidence="2">
    <location>
        <begin position="6"/>
        <end position="232"/>
    </location>
</feature>
<name>A0ABD5LW21_PROMI</name>
<dbReference type="PANTHER" id="PTHR35272">
    <property type="entry name" value="THIOL:DISULFIDE INTERCHANGE PROTEIN DSBC-RELATED"/>
    <property type="match status" value="1"/>
</dbReference>
<dbReference type="PROSITE" id="PS51352">
    <property type="entry name" value="THIOREDOXIN_2"/>
    <property type="match status" value="1"/>
</dbReference>
<dbReference type="SUPFAM" id="SSF52833">
    <property type="entry name" value="Thioredoxin-like"/>
    <property type="match status" value="1"/>
</dbReference>
<dbReference type="InterPro" id="IPR041205">
    <property type="entry name" value="ScsC_N"/>
</dbReference>
<dbReference type="InterPro" id="IPR017937">
    <property type="entry name" value="Thioredoxin_CS"/>
</dbReference>
<dbReference type="AlphaFoldDB" id="A0ABD5LW21"/>
<keyword evidence="1" id="KW-0676">Redox-active center</keyword>
<organism evidence="3">
    <name type="scientific">Proteus mirabilis</name>
    <dbReference type="NCBI Taxonomy" id="584"/>
    <lineage>
        <taxon>Bacteria</taxon>
        <taxon>Pseudomonadati</taxon>
        <taxon>Pseudomonadota</taxon>
        <taxon>Gammaproteobacteria</taxon>
        <taxon>Enterobacterales</taxon>
        <taxon>Morganellaceae</taxon>
        <taxon>Proteus</taxon>
    </lineage>
</organism>
<dbReference type="EMBL" id="JADQCH020000001">
    <property type="protein sequence ID" value="MEY2344554.1"/>
    <property type="molecule type" value="Genomic_DNA"/>
</dbReference>
<dbReference type="PROSITE" id="PS00194">
    <property type="entry name" value="THIOREDOXIN_1"/>
    <property type="match status" value="1"/>
</dbReference>
<evidence type="ECO:0000256" key="1">
    <source>
        <dbReference type="ARBA" id="ARBA00023284"/>
    </source>
</evidence>
<proteinExistence type="predicted"/>
<evidence type="ECO:0000313" key="3">
    <source>
        <dbReference type="EMBL" id="MEY2344554.1"/>
    </source>
</evidence>
<protein>
    <submittedName>
        <fullName evidence="3">DsbA family protein</fullName>
    </submittedName>
</protein>
<reference evidence="3" key="1">
    <citation type="submission" date="2021-05" db="EMBL/GenBank/DDBJ databases">
        <title>First report of NDM-5 and VEB-6 producing Proteus mirabilis isolated from blood of a sepsis patient in Kolkata, India.</title>
        <authorList>
            <person name="Halder G."/>
            <person name="Chaudhuri B."/>
            <person name="Dutta S."/>
        </authorList>
    </citation>
    <scope>NUCLEOTIDE SEQUENCE [LARGE SCALE GENOMIC DNA]</scope>
    <source>
        <strain evidence="3">7049</strain>
    </source>
</reference>
<dbReference type="Gene3D" id="3.40.30.10">
    <property type="entry name" value="Glutaredoxin"/>
    <property type="match status" value="1"/>
</dbReference>
<accession>A0ABD5LW21</accession>
<gene>
    <name evidence="3" type="ORF">I3679_012485</name>
</gene>
<dbReference type="GO" id="GO:0015036">
    <property type="term" value="F:disulfide oxidoreductase activity"/>
    <property type="evidence" value="ECO:0007669"/>
    <property type="project" value="UniProtKB-ARBA"/>
</dbReference>
<comment type="caution">
    <text evidence="3">The sequence shown here is derived from an EMBL/GenBank/DDBJ whole genome shotgun (WGS) entry which is preliminary data.</text>
</comment>
<dbReference type="Pfam" id="PF18312">
    <property type="entry name" value="ScsC_N"/>
    <property type="match status" value="1"/>
</dbReference>
<sequence>MVISSLLFGANVQAAALNAAQEKEVRALVRDTLVSNPEILEEAIMALQTKKADEQQAQFRQALASEHDALYNDAASPRIGAKDAKLVLVSFTDYNCPYCKRFDPLLEKITEQYPDVAVIIKPLPFKGESSAKASQAVLSVWKEDPKAFLALHQRLMQKKTMLDNASIEDAMKSTNTSKIKLTDDSLKTLQNNLELSRKLGIQGTPATVIGDTILPGAVDYDQLEIIVKEQLAKVKNNGKSFTKMG</sequence>
<dbReference type="InterPro" id="IPR051470">
    <property type="entry name" value="Thiol:disulfide_interchange"/>
</dbReference>
<dbReference type="Pfam" id="PF13462">
    <property type="entry name" value="Thioredoxin_4"/>
    <property type="match status" value="1"/>
</dbReference>